<dbReference type="InterPro" id="IPR013783">
    <property type="entry name" value="Ig-like_fold"/>
</dbReference>
<feature type="transmembrane region" description="Helical" evidence="2">
    <location>
        <begin position="503"/>
        <end position="520"/>
    </location>
</feature>
<evidence type="ECO:0000256" key="2">
    <source>
        <dbReference type="SAM" id="Phobius"/>
    </source>
</evidence>
<feature type="region of interest" description="Disordered" evidence="1">
    <location>
        <begin position="444"/>
        <end position="496"/>
    </location>
</feature>
<dbReference type="EMBL" id="NEDJ01000034">
    <property type="protein sequence ID" value="OSO98496.1"/>
    <property type="molecule type" value="Genomic_DNA"/>
</dbReference>
<name>A0A1X4GL53_HALEZ</name>
<protein>
    <recommendedName>
        <fullName evidence="5">DUF1102 domain-containing protein</fullName>
    </recommendedName>
</protein>
<feature type="region of interest" description="Disordered" evidence="1">
    <location>
        <begin position="160"/>
        <end position="188"/>
    </location>
</feature>
<dbReference type="Proteomes" id="UP000193587">
    <property type="component" value="Unassembled WGS sequence"/>
</dbReference>
<reference evidence="3 4" key="1">
    <citation type="submission" date="2017-04" db="EMBL/GenBank/DDBJ databases">
        <title>MLSA of the genus Halorubrum.</title>
        <authorList>
            <person name="De La Haba R."/>
            <person name="Sanchez-Porro C."/>
            <person name="Infante-Dominguez C."/>
            <person name="Ventosa A."/>
        </authorList>
    </citation>
    <scope>NUCLEOTIDE SEQUENCE [LARGE SCALE GENOMIC DNA]</scope>
    <source>
        <strain evidence="3 4">DSM 17463</strain>
    </source>
</reference>
<evidence type="ECO:0008006" key="5">
    <source>
        <dbReference type="Google" id="ProtNLM"/>
    </source>
</evidence>
<dbReference type="Gene3D" id="2.60.40.10">
    <property type="entry name" value="Immunoglobulins"/>
    <property type="match status" value="1"/>
</dbReference>
<dbReference type="RefSeq" id="WP_049930332.1">
    <property type="nucleotide sequence ID" value="NZ_ATXS01000002.1"/>
</dbReference>
<keyword evidence="2" id="KW-1133">Transmembrane helix</keyword>
<sequence length="525" mass="54523">MSSRASTSFLALAAVAVTVLLAVSTGAVVLYQPIDPITDDVALQPGDNPYAYLDEGGELAIDITEDNPRIEHDGVNVGAFAAQEALFYITYDGNATAEAWIEHKGTGVTFVVDGEPVESPERAARLTPENDAVPVGVRIDTRVAGVVPGDRLIDEISVHARAAEPEEPPYGENPSGDGGEADDPSLTTDPIVSVARASPSVREVTLRSVVGGDETAVDLRGLRVGDPAIRLDRLTFVRESPGDVEFAVRGLSDRPAEAPPPPPGVDPLGYYAVEFAEPGQPVAEATAEIVVDRDRLAAAGVAPERVAAYRETETGWERAEMRVVDEGSETVRLRAATEEFSAFAVAAERPALAPTETNLSDEEVAPGEPLTVAVDIENRGPAPARDETIRVETADAEAVAGDEAVAVDIGPGATATESVTVRFSEPGEYDLVLAGEAVRTRATGDGPILGSVTVTDQAEGSGDDGTEFDAGDRVGNGDDGAPGSADDGGGSSPELSEFDLSDLAGLAALVGIVLATLFLVRRAPR</sequence>
<dbReference type="eggNOG" id="arCOG07554">
    <property type="taxonomic scope" value="Archaea"/>
</dbReference>
<dbReference type="AlphaFoldDB" id="A0A1X4GL53"/>
<organism evidence="3 4">
    <name type="scientific">Halorubrum ezzemoulense DSM 17463</name>
    <dbReference type="NCBI Taxonomy" id="1121945"/>
    <lineage>
        <taxon>Archaea</taxon>
        <taxon>Methanobacteriati</taxon>
        <taxon>Methanobacteriota</taxon>
        <taxon>Stenosarchaea group</taxon>
        <taxon>Halobacteria</taxon>
        <taxon>Halobacteriales</taxon>
        <taxon>Haloferacaceae</taxon>
        <taxon>Halorubrum</taxon>
    </lineage>
</organism>
<comment type="caution">
    <text evidence="3">The sequence shown here is derived from an EMBL/GenBank/DDBJ whole genome shotgun (WGS) entry which is preliminary data.</text>
</comment>
<evidence type="ECO:0000256" key="1">
    <source>
        <dbReference type="SAM" id="MobiDB-lite"/>
    </source>
</evidence>
<evidence type="ECO:0000313" key="4">
    <source>
        <dbReference type="Proteomes" id="UP000193587"/>
    </source>
</evidence>
<gene>
    <name evidence="3" type="ORF">B9H04_10445</name>
</gene>
<keyword evidence="2" id="KW-0472">Membrane</keyword>
<accession>A0A1X4GL53</accession>
<keyword evidence="2" id="KW-0812">Transmembrane</keyword>
<proteinExistence type="predicted"/>
<evidence type="ECO:0000313" key="3">
    <source>
        <dbReference type="EMBL" id="OSO98496.1"/>
    </source>
</evidence>